<dbReference type="OrthoDB" id="5408934at2759"/>
<evidence type="ECO:0008006" key="10">
    <source>
        <dbReference type="Google" id="ProtNLM"/>
    </source>
</evidence>
<dbReference type="InterPro" id="IPR056223">
    <property type="entry name" value="PH_24"/>
</dbReference>
<feature type="compositionally biased region" description="Polar residues" evidence="4">
    <location>
        <begin position="282"/>
        <end position="292"/>
    </location>
</feature>
<protein>
    <recommendedName>
        <fullName evidence="10">DH domain-containing protein</fullName>
    </recommendedName>
</protein>
<dbReference type="Pfam" id="PF24344">
    <property type="entry name" value="PH_23"/>
    <property type="match status" value="1"/>
</dbReference>
<dbReference type="Pfam" id="PF24340">
    <property type="entry name" value="DH_2"/>
    <property type="match status" value="1"/>
</dbReference>
<reference evidence="8 9" key="1">
    <citation type="submission" date="2015-01" db="EMBL/GenBank/DDBJ databases">
        <title>The Genome Sequence of Ochroconis gallopava CBS43764.</title>
        <authorList>
            <consortium name="The Broad Institute Genomics Platform"/>
            <person name="Cuomo C."/>
            <person name="de Hoog S."/>
            <person name="Gorbushina A."/>
            <person name="Stielow B."/>
            <person name="Teixiera M."/>
            <person name="Abouelleil A."/>
            <person name="Chapman S.B."/>
            <person name="Priest M."/>
            <person name="Young S.K."/>
            <person name="Wortman J."/>
            <person name="Nusbaum C."/>
            <person name="Birren B."/>
        </authorList>
    </citation>
    <scope>NUCLEOTIDE SEQUENCE [LARGE SCALE GENOMIC DNA]</scope>
    <source>
        <strain evidence="8 9">CBS 43764</strain>
    </source>
</reference>
<dbReference type="RefSeq" id="XP_016214717.1">
    <property type="nucleotide sequence ID" value="XM_016357313.1"/>
</dbReference>
<sequence>MPSPQPNVKNFSLAKANPYETTSVRDKIRKWQTAGGGVLEQPEEAATADQDAKSEKKSEKSGSSSSSNTQSGKSRASPSAHTRSKSESHVEVDDPPRIQSSEPDQPKTPSQLSKSSDKQTSSEPPKPRVVERKPNGITANKLDADVRKAIAPKKRIVSDGHWRRKHVDPNAPVSPPKSSPTKKEQYAWVRPPLLARPSVNDESPPSPPKPKRDREPMRIYTGKGTTKPIAAQIHSQLSMRPKESVPMRPKSPTTPRPRRPSTLERTPELYDSEDDSPRKPKAQSNQKQSSLGPSKLSDDDFTSSEEKTRTRLSKSRKSGSEGLTSETPRRRRSLSLGANANHTTRRPSLQRKVDHHESADEGRRRPQKQQRRWSLSEESKSSYESFSPPRPPRELNNFDEDAEKRRSNFRAEFAQFKPSRLKRRSHRKPAMRQTSHSPEPIKRRNETIAEPIPPQRQTSQRIEAWLTETPDPFDENKKANSRRAFSFETNGRGTATDSTIETETTITETTITEVTESTLTDMTESTMAPNRMSRKYGGDRKSSNSKLASNRHIRAKSEPSDYLDPQIEVEYSSTTSVPTLKRRGAKYGTSSPSSKVRSKPPATESSYTESCITESDVTESVVSSSIDPRDFSKPGENQSLNVARRLFPSTGKRLSTIASVETLATKSQDLSNNAPEAVHQKPEDSKASLVVKSAPAEDVITALPNFTNGSVVSAAHSRSSLRRKKTATHADLMTVLSMPASRSKSIVSARSIRTHRSRLETATLEDLMRELASDEMKYMRELRTLADDVIPILLKCVLSKSEEAVAAGLFKDRPVSEKDAISEASRVIHDLSVSIQRLKSLHMRIPKENHFSLLIWAQSAQSVYDRYIKTWRLGFQGIIVNVQQEESTASAVSAPTSDNGSGLGMARNEEGDIIDANGERVDVAYLLRRPLVRLKFLHKTLKGINIKKPSEQAGVLAKKFEALVEMARKRVDDEKARMEDDAAAHIDATRARDPKSLAPLAGVKIDATRSVRGRDIFDMHLPHSSGQTMDCRVELIIRDDAPGRGQSGDVLICEVDESGRWLLFPPVELKRISSRAGDEPGQIVVMIRGVSSSHEEWDEVFALTTDDEEIRFEWIQWLGLVPVPPPLGINKTFKDQEARPTSSHASSSLVSSRTESTAPLKSRTPSPREIEIPIGERATSGAKRWSKEITSPRMDGSDISSFLSSLDSERATLFEKRAQNSDTGSYTSVSSRAESDVRTDITPPSEPKHSSSRHSTPRNLNEAMEMAGSGSPTLKRTRAKRYRSSPEKILGKHAAKETTKITVSGQHEPLATRPKQTKSIKKASRSDDYSVWIPNSEPKDDSESDVSDEDSFTSTYLSGHMPLHHRTSSVPSLKLPSVRKMRSSKPEDEYMSGALQPEPTVKTPTKPATLAKEPLSAPPKLERLSESPAKPAAVSLAVDTPPPPPPHRTPSSSQVKLPPAPQFTPIPQVKRRSSSPLKHEYRPSSPSSESSYTEDEDSASEYSQDSLSSESEDDLEDDDVASTFVSSVVSPREPEKPSDLYSLPNGTIKPSESASQAPYRKVPHTVSGDAKPAKCVASIFTWSEKGHWELLHPNDCIVMITPGLIAAYPLNTSHAPDSVPEERPLVAQELTPLVPLRRGTLLDITIRSPPTPASRLTPGSNIMFRSRSSDECEMLYNLINRSRINNPTYIALQNARPPVSDGWAAAMDRQNSQRGNGGSGGWLSRSRSYRASSRAQSTAGNTESSIGTISSVITAMKRFSGAGVILDKARSRMSISRDGSDSLGSGGSGTRSPPQFVADQTLLSGGAGISNAKIRLYVLQSKNKWVDLGSARLSILPKEEGAVIAAPLMLHTGQEKRIAITKKKTAECLLDVTLPEPCFERWARTGIGVSVWVDVKGNGGEGIPETGGVTEKRVVKYMIQLKSERECAYTFSLLGKLRY</sequence>
<dbReference type="InterPro" id="IPR056222">
    <property type="entry name" value="PH_23"/>
</dbReference>
<dbReference type="STRING" id="253628.A0A0D2AD37"/>
<feature type="compositionally biased region" description="Low complexity" evidence="4">
    <location>
        <begin position="61"/>
        <end position="74"/>
    </location>
</feature>
<comment type="subcellular location">
    <subcellularLocation>
        <location evidence="1">Nucleus</location>
    </subcellularLocation>
</comment>
<keyword evidence="9" id="KW-1185">Reference proteome</keyword>
<evidence type="ECO:0000259" key="7">
    <source>
        <dbReference type="Pfam" id="PF24345"/>
    </source>
</evidence>
<keyword evidence="3" id="KW-0539">Nucleus</keyword>
<dbReference type="GeneID" id="27312003"/>
<dbReference type="GO" id="GO:0005634">
    <property type="term" value="C:nucleus"/>
    <property type="evidence" value="ECO:0007669"/>
    <property type="project" value="UniProtKB-SubCell"/>
</dbReference>
<feature type="region of interest" description="Disordered" evidence="4">
    <location>
        <begin position="1215"/>
        <end position="1567"/>
    </location>
</feature>
<feature type="compositionally biased region" description="Basic and acidic residues" evidence="4">
    <location>
        <begin position="84"/>
        <end position="96"/>
    </location>
</feature>
<gene>
    <name evidence="8" type="ORF">PV09_04030</name>
</gene>
<dbReference type="GO" id="GO:0035861">
    <property type="term" value="C:site of double-strand break"/>
    <property type="evidence" value="ECO:0007669"/>
    <property type="project" value="TreeGrafter"/>
</dbReference>
<dbReference type="Proteomes" id="UP000053259">
    <property type="component" value="Unassembled WGS sequence"/>
</dbReference>
<evidence type="ECO:0000256" key="2">
    <source>
        <dbReference type="ARBA" id="ARBA00022763"/>
    </source>
</evidence>
<dbReference type="HOGENOM" id="CLU_001976_0_0_1"/>
<organism evidence="8 9">
    <name type="scientific">Verruconis gallopava</name>
    <dbReference type="NCBI Taxonomy" id="253628"/>
    <lineage>
        <taxon>Eukaryota</taxon>
        <taxon>Fungi</taxon>
        <taxon>Dikarya</taxon>
        <taxon>Ascomycota</taxon>
        <taxon>Pezizomycotina</taxon>
        <taxon>Dothideomycetes</taxon>
        <taxon>Pleosporomycetidae</taxon>
        <taxon>Venturiales</taxon>
        <taxon>Sympoventuriaceae</taxon>
        <taxon>Verruconis</taxon>
    </lineage>
</organism>
<dbReference type="InParanoid" id="A0A0D2AD37"/>
<evidence type="ECO:0000259" key="6">
    <source>
        <dbReference type="Pfam" id="PF24344"/>
    </source>
</evidence>
<feature type="compositionally biased region" description="Basic and acidic residues" evidence="4">
    <location>
        <begin position="125"/>
        <end position="134"/>
    </location>
</feature>
<feature type="compositionally biased region" description="Basic and acidic residues" evidence="4">
    <location>
        <begin position="1284"/>
        <end position="1299"/>
    </location>
</feature>
<dbReference type="PANTHER" id="PTHR23196:SF1">
    <property type="entry name" value="PAX-INTERACTING PROTEIN 1"/>
    <property type="match status" value="1"/>
</dbReference>
<feature type="compositionally biased region" description="Basic and acidic residues" evidence="4">
    <location>
        <begin position="50"/>
        <end position="60"/>
    </location>
</feature>
<feature type="compositionally biased region" description="Low complexity" evidence="4">
    <location>
        <begin position="1500"/>
        <end position="1509"/>
    </location>
</feature>
<feature type="compositionally biased region" description="Polar residues" evidence="4">
    <location>
        <begin position="1544"/>
        <end position="1556"/>
    </location>
</feature>
<dbReference type="PANTHER" id="PTHR23196">
    <property type="entry name" value="PAX TRANSCRIPTION ACTIVATION DOMAIN INTERACTING PROTEIN"/>
    <property type="match status" value="1"/>
</dbReference>
<dbReference type="VEuPathDB" id="FungiDB:PV09_04030"/>
<feature type="region of interest" description="Disordered" evidence="4">
    <location>
        <begin position="1775"/>
        <end position="1796"/>
    </location>
</feature>
<feature type="region of interest" description="Disordered" evidence="4">
    <location>
        <begin position="1131"/>
        <end position="1201"/>
    </location>
</feature>
<feature type="domain" description="PH" evidence="6">
    <location>
        <begin position="985"/>
        <end position="1125"/>
    </location>
</feature>
<dbReference type="InterPro" id="IPR051579">
    <property type="entry name" value="DDR_Transcriptional_Reg"/>
</dbReference>
<dbReference type="EMBL" id="KN847539">
    <property type="protein sequence ID" value="KIW04848.1"/>
    <property type="molecule type" value="Genomic_DNA"/>
</dbReference>
<feature type="region of interest" description="Disordered" evidence="4">
    <location>
        <begin position="523"/>
        <end position="611"/>
    </location>
</feature>
<dbReference type="InterPro" id="IPR056416">
    <property type="entry name" value="DH_2_fung"/>
</dbReference>
<evidence type="ECO:0000313" key="8">
    <source>
        <dbReference type="EMBL" id="KIW04848.1"/>
    </source>
</evidence>
<feature type="compositionally biased region" description="Basic and acidic residues" evidence="4">
    <location>
        <begin position="351"/>
        <end position="364"/>
    </location>
</feature>
<feature type="compositionally biased region" description="Polar residues" evidence="4">
    <location>
        <begin position="1"/>
        <end position="10"/>
    </location>
</feature>
<feature type="compositionally biased region" description="Basic residues" evidence="4">
    <location>
        <begin position="419"/>
        <end position="430"/>
    </location>
</feature>
<accession>A0A0D2AD37</accession>
<feature type="region of interest" description="Disordered" evidence="4">
    <location>
        <begin position="1709"/>
        <end position="1743"/>
    </location>
</feature>
<keyword evidence="2" id="KW-0227">DNA damage</keyword>
<evidence type="ECO:0000313" key="9">
    <source>
        <dbReference type="Proteomes" id="UP000053259"/>
    </source>
</evidence>
<proteinExistence type="predicted"/>
<feature type="compositionally biased region" description="Polar residues" evidence="4">
    <location>
        <begin position="98"/>
        <end position="123"/>
    </location>
</feature>
<feature type="compositionally biased region" description="Low complexity" evidence="4">
    <location>
        <begin position="1722"/>
        <end position="1737"/>
    </location>
</feature>
<evidence type="ECO:0000256" key="1">
    <source>
        <dbReference type="ARBA" id="ARBA00004123"/>
    </source>
</evidence>
<feature type="compositionally biased region" description="Acidic residues" evidence="4">
    <location>
        <begin position="1510"/>
        <end position="1520"/>
    </location>
</feature>
<feature type="region of interest" description="Disordered" evidence="4">
    <location>
        <begin position="1"/>
        <end position="496"/>
    </location>
</feature>
<dbReference type="GO" id="GO:0006974">
    <property type="term" value="P:DNA damage response"/>
    <property type="evidence" value="ECO:0007669"/>
    <property type="project" value="UniProtKB-KW"/>
</dbReference>
<evidence type="ECO:0000259" key="5">
    <source>
        <dbReference type="Pfam" id="PF24340"/>
    </source>
</evidence>
<feature type="domain" description="DBL homology" evidence="5">
    <location>
        <begin position="760"/>
        <end position="971"/>
    </location>
</feature>
<evidence type="ECO:0000256" key="3">
    <source>
        <dbReference type="ARBA" id="ARBA00023242"/>
    </source>
</evidence>
<evidence type="ECO:0000256" key="4">
    <source>
        <dbReference type="SAM" id="MobiDB-lite"/>
    </source>
</evidence>
<feature type="compositionally biased region" description="Low complexity" evidence="4">
    <location>
        <begin position="590"/>
        <end position="601"/>
    </location>
</feature>
<dbReference type="Pfam" id="PF24345">
    <property type="entry name" value="PH_24"/>
    <property type="match status" value="1"/>
</dbReference>
<feature type="compositionally biased region" description="Polar residues" evidence="4">
    <location>
        <begin position="1220"/>
        <end position="1232"/>
    </location>
</feature>
<name>A0A0D2AD37_9PEZI</name>
<feature type="domain" description="PH" evidence="7">
    <location>
        <begin position="1569"/>
        <end position="1697"/>
    </location>
</feature>
<feature type="compositionally biased region" description="Acidic residues" evidence="4">
    <location>
        <begin position="1340"/>
        <end position="1351"/>
    </location>
</feature>
<feature type="compositionally biased region" description="Low complexity" evidence="4">
    <location>
        <begin position="1142"/>
        <end position="1156"/>
    </location>
</feature>